<reference evidence="2" key="1">
    <citation type="journal article" date="2015" name="Proc. Natl. Acad. Sci. U.S.A.">
        <title>Genome sequencing of adzuki bean (Vigna angularis) provides insight into high starch and low fat accumulation and domestication.</title>
        <authorList>
            <person name="Yang K."/>
            <person name="Tian Z."/>
            <person name="Chen C."/>
            <person name="Luo L."/>
            <person name="Zhao B."/>
            <person name="Wang Z."/>
            <person name="Yu L."/>
            <person name="Li Y."/>
            <person name="Sun Y."/>
            <person name="Li W."/>
            <person name="Chen Y."/>
            <person name="Li Y."/>
            <person name="Zhang Y."/>
            <person name="Ai D."/>
            <person name="Zhao J."/>
            <person name="Shang C."/>
            <person name="Ma Y."/>
            <person name="Wu B."/>
            <person name="Wang M."/>
            <person name="Gao L."/>
            <person name="Sun D."/>
            <person name="Zhang P."/>
            <person name="Guo F."/>
            <person name="Wang W."/>
            <person name="Li Y."/>
            <person name="Wang J."/>
            <person name="Varshney R.K."/>
            <person name="Wang J."/>
            <person name="Ling H.Q."/>
            <person name="Wan P."/>
        </authorList>
    </citation>
    <scope>NUCLEOTIDE SEQUENCE</scope>
    <source>
        <strain evidence="2">cv. Jingnong 6</strain>
    </source>
</reference>
<sequence length="169" mass="18977">MGRRGEYQVLFKVVVDVGVSKEELCYGMVKDIVQKYGVPFNKQNKGVKEKLICVVEEQTQLFSLPRTLFFSKPSIFSLSLEPYLISLSNPRDFTSLSEALFALIVPLSSPIRLVVPLPSPLHCRSPSLEPLLLPPFSFELSSHNKAAMSLSFVDEAITFIVRFGVVVRR</sequence>
<dbReference type="Gramene" id="KOM49324">
    <property type="protein sequence ID" value="KOM49324"/>
    <property type="gene ID" value="LR48_Vigan08g015100"/>
</dbReference>
<evidence type="ECO:0000313" key="2">
    <source>
        <dbReference type="Proteomes" id="UP000053144"/>
    </source>
</evidence>
<evidence type="ECO:0000313" key="1">
    <source>
        <dbReference type="EMBL" id="KOM49324.1"/>
    </source>
</evidence>
<organism evidence="1 2">
    <name type="scientific">Phaseolus angularis</name>
    <name type="common">Azuki bean</name>
    <name type="synonym">Vigna angularis</name>
    <dbReference type="NCBI Taxonomy" id="3914"/>
    <lineage>
        <taxon>Eukaryota</taxon>
        <taxon>Viridiplantae</taxon>
        <taxon>Streptophyta</taxon>
        <taxon>Embryophyta</taxon>
        <taxon>Tracheophyta</taxon>
        <taxon>Spermatophyta</taxon>
        <taxon>Magnoliopsida</taxon>
        <taxon>eudicotyledons</taxon>
        <taxon>Gunneridae</taxon>
        <taxon>Pentapetalae</taxon>
        <taxon>rosids</taxon>
        <taxon>fabids</taxon>
        <taxon>Fabales</taxon>
        <taxon>Fabaceae</taxon>
        <taxon>Papilionoideae</taxon>
        <taxon>50 kb inversion clade</taxon>
        <taxon>NPAAA clade</taxon>
        <taxon>indigoferoid/millettioid clade</taxon>
        <taxon>Phaseoleae</taxon>
        <taxon>Vigna</taxon>
    </lineage>
</organism>
<gene>
    <name evidence="1" type="ORF">LR48_Vigan08g015100</name>
</gene>
<dbReference type="AlphaFoldDB" id="A0A0L9V3K5"/>
<dbReference type="Proteomes" id="UP000053144">
    <property type="component" value="Chromosome 8"/>
</dbReference>
<dbReference type="EMBL" id="CM003378">
    <property type="protein sequence ID" value="KOM49324.1"/>
    <property type="molecule type" value="Genomic_DNA"/>
</dbReference>
<name>A0A0L9V3K5_PHAAN</name>
<proteinExistence type="predicted"/>
<protein>
    <submittedName>
        <fullName evidence="1">Uncharacterized protein</fullName>
    </submittedName>
</protein>
<accession>A0A0L9V3K5</accession>